<evidence type="ECO:0000256" key="1">
    <source>
        <dbReference type="ARBA" id="ARBA00022525"/>
    </source>
</evidence>
<dbReference type="InterPro" id="IPR002963">
    <property type="entry name" value="Expansin"/>
</dbReference>
<evidence type="ECO:0000259" key="5">
    <source>
        <dbReference type="PROSITE" id="PS50842"/>
    </source>
</evidence>
<organism evidence="6 7">
    <name type="scientific">Ilex paraguariensis</name>
    <name type="common">yerba mate</name>
    <dbReference type="NCBI Taxonomy" id="185542"/>
    <lineage>
        <taxon>Eukaryota</taxon>
        <taxon>Viridiplantae</taxon>
        <taxon>Streptophyta</taxon>
        <taxon>Embryophyta</taxon>
        <taxon>Tracheophyta</taxon>
        <taxon>Spermatophyta</taxon>
        <taxon>Magnoliopsida</taxon>
        <taxon>eudicotyledons</taxon>
        <taxon>Gunneridae</taxon>
        <taxon>Pentapetalae</taxon>
        <taxon>asterids</taxon>
        <taxon>campanulids</taxon>
        <taxon>Aquifoliales</taxon>
        <taxon>Aquifoliaceae</taxon>
        <taxon>Ilex</taxon>
    </lineage>
</organism>
<dbReference type="InterPro" id="IPR009009">
    <property type="entry name" value="RlpA-like_DPBB"/>
</dbReference>
<dbReference type="InterPro" id="IPR007118">
    <property type="entry name" value="Expan_Lol_pI"/>
</dbReference>
<dbReference type="InterPro" id="IPR036908">
    <property type="entry name" value="RlpA-like_sf"/>
</dbReference>
<sequence length="154" mass="16763">MLGRAGGYGVRGSGWQSAHTTFDGGGDAAGNLGGMCGYGNLYSQGYGKLYSQGYETNIVALSIALFNKGLNCGACYQMRCNQDPKWCLPAITVTATNFCPPNHALANNNGWCCNPPLQHFDLEELTFLQIVQWDRSGPLQKGHRCEERRNGVHN</sequence>
<dbReference type="PRINTS" id="PR01226">
    <property type="entry name" value="EXPANSIN"/>
</dbReference>
<dbReference type="Pfam" id="PF03330">
    <property type="entry name" value="DPBB_1"/>
    <property type="match status" value="1"/>
</dbReference>
<dbReference type="Proteomes" id="UP001642360">
    <property type="component" value="Unassembled WGS sequence"/>
</dbReference>
<dbReference type="AlphaFoldDB" id="A0ABC8RIR4"/>
<dbReference type="GO" id="GO:0071555">
    <property type="term" value="P:cell wall organization"/>
    <property type="evidence" value="ECO:0007669"/>
    <property type="project" value="UniProtKB-KW"/>
</dbReference>
<accession>A0ABC8RIR4</accession>
<comment type="similarity">
    <text evidence="4">Belongs to the expansin family. Expansin A subfamily.</text>
</comment>
<dbReference type="GO" id="GO:0016020">
    <property type="term" value="C:membrane"/>
    <property type="evidence" value="ECO:0007669"/>
    <property type="project" value="UniProtKB-SubCell"/>
</dbReference>
<dbReference type="Gene3D" id="2.40.40.10">
    <property type="entry name" value="RlpA-like domain"/>
    <property type="match status" value="1"/>
</dbReference>
<dbReference type="PROSITE" id="PS50842">
    <property type="entry name" value="EXPANSIN_EG45"/>
    <property type="match status" value="1"/>
</dbReference>
<evidence type="ECO:0000313" key="7">
    <source>
        <dbReference type="Proteomes" id="UP001642360"/>
    </source>
</evidence>
<keyword evidence="2" id="KW-0732">Signal</keyword>
<dbReference type="CDD" id="cd22274">
    <property type="entry name" value="DPBB_EXPA_N"/>
    <property type="match status" value="1"/>
</dbReference>
<dbReference type="PRINTS" id="PR01225">
    <property type="entry name" value="EXPANSNFAMLY"/>
</dbReference>
<protein>
    <recommendedName>
        <fullName evidence="4">Expansin</fullName>
    </recommendedName>
</protein>
<comment type="caution">
    <text evidence="6">The sequence shown here is derived from an EMBL/GenBank/DDBJ whole genome shotgun (WGS) entry which is preliminary data.</text>
</comment>
<evidence type="ECO:0000256" key="3">
    <source>
        <dbReference type="ARBA" id="ARBA00023316"/>
    </source>
</evidence>
<comment type="function">
    <text evidence="4">Causes loosening and extension of plant cell walls by disrupting non-covalent bonding between cellulose microfibrils and matrix glucans. No enzymatic activity has been found.</text>
</comment>
<reference evidence="6 7" key="1">
    <citation type="submission" date="2024-02" db="EMBL/GenBank/DDBJ databases">
        <authorList>
            <person name="Vignale AGUSTIN F."/>
            <person name="Sosa J E."/>
            <person name="Modenutti C."/>
        </authorList>
    </citation>
    <scope>NUCLEOTIDE SEQUENCE [LARGE SCALE GENOMIC DNA]</scope>
</reference>
<evidence type="ECO:0000256" key="2">
    <source>
        <dbReference type="ARBA" id="ARBA00022729"/>
    </source>
</evidence>
<dbReference type="SUPFAM" id="SSF50685">
    <property type="entry name" value="Barwin-like endoglucanases"/>
    <property type="match status" value="1"/>
</dbReference>
<gene>
    <name evidence="6" type="ORF">ILEXP_LOCUS12228</name>
</gene>
<dbReference type="PANTHER" id="PTHR31867">
    <property type="entry name" value="EXPANSIN-A15"/>
    <property type="match status" value="1"/>
</dbReference>
<proteinExistence type="inferred from homology"/>
<keyword evidence="4" id="KW-0134">Cell wall</keyword>
<keyword evidence="3 4" id="KW-0961">Cell wall biogenesis/degradation</keyword>
<keyword evidence="1 4" id="KW-0964">Secreted</keyword>
<comment type="subcellular location">
    <subcellularLocation>
        <location evidence="4">Secreted</location>
        <location evidence="4">Cell wall</location>
    </subcellularLocation>
    <subcellularLocation>
        <location evidence="4">Membrane</location>
        <topology evidence="4">Peripheral membrane protein</topology>
    </subcellularLocation>
</comment>
<dbReference type="SMART" id="SM00837">
    <property type="entry name" value="DPBB_1"/>
    <property type="match status" value="1"/>
</dbReference>
<feature type="domain" description="Expansin-like EG45" evidence="5">
    <location>
        <begin position="33"/>
        <end position="154"/>
    </location>
</feature>
<name>A0ABC8RIR4_9AQUA</name>
<keyword evidence="7" id="KW-1185">Reference proteome</keyword>
<evidence type="ECO:0000256" key="4">
    <source>
        <dbReference type="RuleBase" id="RU365023"/>
    </source>
</evidence>
<evidence type="ECO:0000313" key="6">
    <source>
        <dbReference type="EMBL" id="CAK9144475.1"/>
    </source>
</evidence>
<dbReference type="EMBL" id="CAUOFW020001392">
    <property type="protein sequence ID" value="CAK9144475.1"/>
    <property type="molecule type" value="Genomic_DNA"/>
</dbReference>
<dbReference type="InterPro" id="IPR007112">
    <property type="entry name" value="Expansin/allergen_DPBB_dom"/>
</dbReference>